<sequence length="85" mass="9075">MMQLLTPAAIAGAAIGLMMAVVQILVAQALIRRAIDQETEAEGPSPDELEFQKRLATIRRLVWSSLAVLPLAGFALGVAVSRAFE</sequence>
<evidence type="ECO:0000256" key="1">
    <source>
        <dbReference type="SAM" id="Phobius"/>
    </source>
</evidence>
<accession>A0A4R2GWF5</accession>
<proteinExistence type="predicted"/>
<evidence type="ECO:0000313" key="3">
    <source>
        <dbReference type="Proteomes" id="UP000294881"/>
    </source>
</evidence>
<keyword evidence="1" id="KW-0472">Membrane</keyword>
<dbReference type="RefSeq" id="WP_132005598.1">
    <property type="nucleotide sequence ID" value="NZ_JBHUNN010000002.1"/>
</dbReference>
<name>A0A4R2GWF5_9HYPH</name>
<keyword evidence="1" id="KW-0812">Transmembrane</keyword>
<keyword evidence="1" id="KW-1133">Transmembrane helix</keyword>
<feature type="transmembrane region" description="Helical" evidence="1">
    <location>
        <begin position="61"/>
        <end position="84"/>
    </location>
</feature>
<organism evidence="2 3">
    <name type="scientific">Camelimonas lactis</name>
    <dbReference type="NCBI Taxonomy" id="659006"/>
    <lineage>
        <taxon>Bacteria</taxon>
        <taxon>Pseudomonadati</taxon>
        <taxon>Pseudomonadota</taxon>
        <taxon>Alphaproteobacteria</taxon>
        <taxon>Hyphomicrobiales</taxon>
        <taxon>Chelatococcaceae</taxon>
        <taxon>Camelimonas</taxon>
    </lineage>
</organism>
<comment type="caution">
    <text evidence="2">The sequence shown here is derived from an EMBL/GenBank/DDBJ whole genome shotgun (WGS) entry which is preliminary data.</text>
</comment>
<reference evidence="2 3" key="1">
    <citation type="submission" date="2019-03" db="EMBL/GenBank/DDBJ databases">
        <title>Genomic Encyclopedia of Type Strains, Phase IV (KMG-IV): sequencing the most valuable type-strain genomes for metagenomic binning, comparative biology and taxonomic classification.</title>
        <authorList>
            <person name="Goeker M."/>
        </authorList>
    </citation>
    <scope>NUCLEOTIDE SEQUENCE [LARGE SCALE GENOMIC DNA]</scope>
    <source>
        <strain evidence="2 3">DSM 22958</strain>
    </source>
</reference>
<protein>
    <submittedName>
        <fullName evidence="2">Uncharacterized protein</fullName>
    </submittedName>
</protein>
<dbReference type="Proteomes" id="UP000294881">
    <property type="component" value="Unassembled WGS sequence"/>
</dbReference>
<dbReference type="EMBL" id="SLWL01000005">
    <property type="protein sequence ID" value="TCO13694.1"/>
    <property type="molecule type" value="Genomic_DNA"/>
</dbReference>
<dbReference type="AlphaFoldDB" id="A0A4R2GWF5"/>
<evidence type="ECO:0000313" key="2">
    <source>
        <dbReference type="EMBL" id="TCO13694.1"/>
    </source>
</evidence>
<keyword evidence="3" id="KW-1185">Reference proteome</keyword>
<feature type="transmembrane region" description="Helical" evidence="1">
    <location>
        <begin position="6"/>
        <end position="27"/>
    </location>
</feature>
<gene>
    <name evidence="2" type="ORF">EV666_10561</name>
</gene>